<dbReference type="OrthoDB" id="5959238at2759"/>
<organism evidence="2 3">
    <name type="scientific">Pocillopora damicornis</name>
    <name type="common">Cauliflower coral</name>
    <name type="synonym">Millepora damicornis</name>
    <dbReference type="NCBI Taxonomy" id="46731"/>
    <lineage>
        <taxon>Eukaryota</taxon>
        <taxon>Metazoa</taxon>
        <taxon>Cnidaria</taxon>
        <taxon>Anthozoa</taxon>
        <taxon>Hexacorallia</taxon>
        <taxon>Scleractinia</taxon>
        <taxon>Astrocoeniina</taxon>
        <taxon>Pocilloporidae</taxon>
        <taxon>Pocillopora</taxon>
    </lineage>
</organism>
<dbReference type="EMBL" id="RCHS01002083">
    <property type="protein sequence ID" value="RMX49590.1"/>
    <property type="molecule type" value="Genomic_DNA"/>
</dbReference>
<evidence type="ECO:0000313" key="2">
    <source>
        <dbReference type="EMBL" id="RMX49590.1"/>
    </source>
</evidence>
<keyword evidence="3" id="KW-1185">Reference proteome</keyword>
<dbReference type="Proteomes" id="UP000275408">
    <property type="component" value="Unassembled WGS sequence"/>
</dbReference>
<feature type="region of interest" description="Disordered" evidence="1">
    <location>
        <begin position="210"/>
        <end position="231"/>
    </location>
</feature>
<name>A0A3M6U7E9_POCDA</name>
<comment type="caution">
    <text evidence="2">The sequence shown here is derived from an EMBL/GenBank/DDBJ whole genome shotgun (WGS) entry which is preliminary data.</text>
</comment>
<sequence length="231" mass="25918">MEPVTSLKIIVFPSLEDKIFVGDKRRFCPTIASVVNNVTTKSGVVLDGRQTRIGNNRLTESRILGTRNKRQFSCPKIIDFNTLKSFQEIRPMHKPKRIFNGFFPSKVRSTSMALPNAYKEGQDVTLEELVPNPNAPPSYDGAVLSRTATSRNSSLRSEPITLPNNSEPQLSPQQNAKRDSRRVVYSLRNGSPSPWVDRYKLKQKTISASALTEIRNKTGTAEEPPVRGFSR</sequence>
<feature type="region of interest" description="Disordered" evidence="1">
    <location>
        <begin position="132"/>
        <end position="182"/>
    </location>
</feature>
<dbReference type="AlphaFoldDB" id="A0A3M6U7E9"/>
<dbReference type="OMA" id="QMESEKM"/>
<protein>
    <submittedName>
        <fullName evidence="2">Uncharacterized protein</fullName>
    </submittedName>
</protein>
<evidence type="ECO:0000313" key="3">
    <source>
        <dbReference type="Proteomes" id="UP000275408"/>
    </source>
</evidence>
<reference evidence="2 3" key="1">
    <citation type="journal article" date="2018" name="Sci. Rep.">
        <title>Comparative analysis of the Pocillopora damicornis genome highlights role of immune system in coral evolution.</title>
        <authorList>
            <person name="Cunning R."/>
            <person name="Bay R.A."/>
            <person name="Gillette P."/>
            <person name="Baker A.C."/>
            <person name="Traylor-Knowles N."/>
        </authorList>
    </citation>
    <scope>NUCLEOTIDE SEQUENCE [LARGE SCALE GENOMIC DNA]</scope>
    <source>
        <strain evidence="2">RSMAS</strain>
        <tissue evidence="2">Whole animal</tissue>
    </source>
</reference>
<evidence type="ECO:0000256" key="1">
    <source>
        <dbReference type="SAM" id="MobiDB-lite"/>
    </source>
</evidence>
<proteinExistence type="predicted"/>
<gene>
    <name evidence="2" type="ORF">pdam_00003045</name>
</gene>
<accession>A0A3M6U7E9</accession>
<feature type="compositionally biased region" description="Polar residues" evidence="1">
    <location>
        <begin position="146"/>
        <end position="175"/>
    </location>
</feature>